<accession>A0ABV8FQJ0</accession>
<organism evidence="3 4">
    <name type="scientific">Nocardiopsis sediminis</name>
    <dbReference type="NCBI Taxonomy" id="1778267"/>
    <lineage>
        <taxon>Bacteria</taxon>
        <taxon>Bacillati</taxon>
        <taxon>Actinomycetota</taxon>
        <taxon>Actinomycetes</taxon>
        <taxon>Streptosporangiales</taxon>
        <taxon>Nocardiopsidaceae</taxon>
        <taxon>Nocardiopsis</taxon>
    </lineage>
</organism>
<dbReference type="InterPro" id="IPR051267">
    <property type="entry name" value="STEAP_metalloreductase"/>
</dbReference>
<proteinExistence type="predicted"/>
<evidence type="ECO:0000256" key="1">
    <source>
        <dbReference type="ARBA" id="ARBA00023002"/>
    </source>
</evidence>
<sequence>MTTTAILGSGNVARALAEGLRRAGHEVIVGSRRPHEIAAEWAGPGVRVASLADAAGAGEPVINALPGSVSVDVLTGVAEKLAGKVVIDVANAVELDAGGFASALRYPETSLAEELQRALPDARVVKTLNTMHESAMADPAGLSTPPTAFVSGDDSEARRTTAGLLTDLGWRPEWIIDLGGIGTARGPEAFVLMIGDLVRALGPVPFGLSIAR</sequence>
<evidence type="ECO:0000313" key="3">
    <source>
        <dbReference type="EMBL" id="MFC3998394.1"/>
    </source>
</evidence>
<dbReference type="SUPFAM" id="SSF51735">
    <property type="entry name" value="NAD(P)-binding Rossmann-fold domains"/>
    <property type="match status" value="1"/>
</dbReference>
<dbReference type="InterPro" id="IPR028939">
    <property type="entry name" value="P5C_Rdtase_cat_N"/>
</dbReference>
<protein>
    <submittedName>
        <fullName evidence="3">NADPH-dependent F420 reductase</fullName>
    </submittedName>
</protein>
<dbReference type="PANTHER" id="PTHR14239">
    <property type="entry name" value="DUDULIN-RELATED"/>
    <property type="match status" value="1"/>
</dbReference>
<name>A0ABV8FQJ0_9ACTN</name>
<evidence type="ECO:0000259" key="2">
    <source>
        <dbReference type="Pfam" id="PF03807"/>
    </source>
</evidence>
<keyword evidence="1" id="KW-0560">Oxidoreductase</keyword>
<gene>
    <name evidence="3" type="ORF">ACFOVU_20885</name>
</gene>
<reference evidence="4" key="1">
    <citation type="journal article" date="2019" name="Int. J. Syst. Evol. Microbiol.">
        <title>The Global Catalogue of Microorganisms (GCM) 10K type strain sequencing project: providing services to taxonomists for standard genome sequencing and annotation.</title>
        <authorList>
            <consortium name="The Broad Institute Genomics Platform"/>
            <consortium name="The Broad Institute Genome Sequencing Center for Infectious Disease"/>
            <person name="Wu L."/>
            <person name="Ma J."/>
        </authorList>
    </citation>
    <scope>NUCLEOTIDE SEQUENCE [LARGE SCALE GENOMIC DNA]</scope>
    <source>
        <strain evidence="4">TBRC 1826</strain>
    </source>
</reference>
<dbReference type="Gene3D" id="3.40.50.720">
    <property type="entry name" value="NAD(P)-binding Rossmann-like Domain"/>
    <property type="match status" value="1"/>
</dbReference>
<dbReference type="Proteomes" id="UP001595847">
    <property type="component" value="Unassembled WGS sequence"/>
</dbReference>
<dbReference type="RefSeq" id="WP_378536199.1">
    <property type="nucleotide sequence ID" value="NZ_JBHSBH010000013.1"/>
</dbReference>
<evidence type="ECO:0000313" key="4">
    <source>
        <dbReference type="Proteomes" id="UP001595847"/>
    </source>
</evidence>
<dbReference type="InterPro" id="IPR036291">
    <property type="entry name" value="NAD(P)-bd_dom_sf"/>
</dbReference>
<comment type="caution">
    <text evidence="3">The sequence shown here is derived from an EMBL/GenBank/DDBJ whole genome shotgun (WGS) entry which is preliminary data.</text>
</comment>
<dbReference type="Pfam" id="PF03807">
    <property type="entry name" value="F420_oxidored"/>
    <property type="match status" value="1"/>
</dbReference>
<keyword evidence="4" id="KW-1185">Reference proteome</keyword>
<dbReference type="EMBL" id="JBHSBH010000013">
    <property type="protein sequence ID" value="MFC3998394.1"/>
    <property type="molecule type" value="Genomic_DNA"/>
</dbReference>
<feature type="domain" description="Pyrroline-5-carboxylate reductase catalytic N-terminal" evidence="2">
    <location>
        <begin position="5"/>
        <end position="91"/>
    </location>
</feature>